<dbReference type="InterPro" id="IPR001870">
    <property type="entry name" value="B30.2/SPRY"/>
</dbReference>
<dbReference type="InterPro" id="IPR001841">
    <property type="entry name" value="Znf_RING"/>
</dbReference>
<dbReference type="Ensembl" id="ENSNNAT00000001885.1">
    <property type="protein sequence ID" value="ENSNNAP00000001792.1"/>
    <property type="gene ID" value="ENSNNAG00000001241.1"/>
</dbReference>
<dbReference type="InterPro" id="IPR043136">
    <property type="entry name" value="B30.2/SPRY_sf"/>
</dbReference>
<dbReference type="GO" id="GO:0008270">
    <property type="term" value="F:zinc ion binding"/>
    <property type="evidence" value="ECO:0007669"/>
    <property type="project" value="UniProtKB-KW"/>
</dbReference>
<sequence length="449" mass="50578">GTRTPTTLPGDLLEEATCSICLDYFQDPVLIPECGHNFCRGCLTRNWGTSESKASCPKCRQTFAPRSILPNRQLARVLEVARRCEGPLGEEEGGFCPKHRAPLKLFCREHETLTCVVCDRFKEHEGHSVIPAEEAVQEYQVGISQEESLQETARFLAFLAILRSDLIEKVKKNIVAEFRELHLWLEGREKLLLFKMEETEKDIMARKEKGLAKHMEEVRSLDHLIQEIEEKLQHCCSILFFSHTRPAAEALIFLPSFLPFPLTVKVTVNPHTVDPDSLKISEDQKSIKGLKGFLYNASVLGCQMFSSGRHFWDVILGGTTGWFLGVTSKPVNIKNVHAQTRQWRIGEWKGKYTAISPSERSELVLTESPIRIRISLNCEGGQVSFFDVRTTALLHTFSDASLVGETLLPYFYLKMIGLKSAGKPCTLIGWQLRLLAISSSRSPAKSGPF</sequence>
<dbReference type="SUPFAM" id="SSF57850">
    <property type="entry name" value="RING/U-box"/>
    <property type="match status" value="1"/>
</dbReference>
<dbReference type="SMART" id="SM00184">
    <property type="entry name" value="RING"/>
    <property type="match status" value="1"/>
</dbReference>
<dbReference type="Pfam" id="PF00643">
    <property type="entry name" value="zf-B_box"/>
    <property type="match status" value="1"/>
</dbReference>
<dbReference type="PANTHER" id="PTHR24103">
    <property type="entry name" value="E3 UBIQUITIN-PROTEIN LIGASE TRIM"/>
    <property type="match status" value="1"/>
</dbReference>
<evidence type="ECO:0000259" key="7">
    <source>
        <dbReference type="PROSITE" id="PS50188"/>
    </source>
</evidence>
<dbReference type="AlphaFoldDB" id="A0A8C6VFL4"/>
<dbReference type="InterPro" id="IPR050143">
    <property type="entry name" value="TRIM/RBCC"/>
</dbReference>
<protein>
    <submittedName>
        <fullName evidence="8">Uncharacterized protein</fullName>
    </submittedName>
</protein>
<dbReference type="PROSITE" id="PS50188">
    <property type="entry name" value="B302_SPRY"/>
    <property type="match status" value="1"/>
</dbReference>
<dbReference type="InterPro" id="IPR000315">
    <property type="entry name" value="Znf_B-box"/>
</dbReference>
<evidence type="ECO:0000259" key="6">
    <source>
        <dbReference type="PROSITE" id="PS50119"/>
    </source>
</evidence>
<reference evidence="8" key="1">
    <citation type="submission" date="2025-08" db="UniProtKB">
        <authorList>
            <consortium name="Ensembl"/>
        </authorList>
    </citation>
    <scope>IDENTIFICATION</scope>
</reference>
<dbReference type="Pfam" id="PF00622">
    <property type="entry name" value="SPRY"/>
    <property type="match status" value="1"/>
</dbReference>
<keyword evidence="9" id="KW-1185">Reference proteome</keyword>
<organism evidence="8 9">
    <name type="scientific">Naja naja</name>
    <name type="common">Indian cobra</name>
    <dbReference type="NCBI Taxonomy" id="35670"/>
    <lineage>
        <taxon>Eukaryota</taxon>
        <taxon>Metazoa</taxon>
        <taxon>Chordata</taxon>
        <taxon>Craniata</taxon>
        <taxon>Vertebrata</taxon>
        <taxon>Euteleostomi</taxon>
        <taxon>Lepidosauria</taxon>
        <taxon>Squamata</taxon>
        <taxon>Bifurcata</taxon>
        <taxon>Unidentata</taxon>
        <taxon>Episquamata</taxon>
        <taxon>Toxicofera</taxon>
        <taxon>Serpentes</taxon>
        <taxon>Colubroidea</taxon>
        <taxon>Elapidae</taxon>
        <taxon>Elapinae</taxon>
        <taxon>Naja</taxon>
    </lineage>
</organism>
<dbReference type="Gene3D" id="3.30.160.60">
    <property type="entry name" value="Classic Zinc Finger"/>
    <property type="match status" value="1"/>
</dbReference>
<dbReference type="Proteomes" id="UP000694559">
    <property type="component" value="Unplaced"/>
</dbReference>
<evidence type="ECO:0000259" key="5">
    <source>
        <dbReference type="PROSITE" id="PS50089"/>
    </source>
</evidence>
<evidence type="ECO:0000313" key="8">
    <source>
        <dbReference type="Ensembl" id="ENSNNAP00000001792.1"/>
    </source>
</evidence>
<feature type="domain" description="B30.2/SPRY" evidence="7">
    <location>
        <begin position="246"/>
        <end position="425"/>
    </location>
</feature>
<dbReference type="CDD" id="cd16594">
    <property type="entry name" value="RING-HC_TRIM7-like_C-IV"/>
    <property type="match status" value="1"/>
</dbReference>
<dbReference type="InterPro" id="IPR017907">
    <property type="entry name" value="Znf_RING_CS"/>
</dbReference>
<dbReference type="InterPro" id="IPR013083">
    <property type="entry name" value="Znf_RING/FYVE/PHD"/>
</dbReference>
<dbReference type="PROSITE" id="PS00518">
    <property type="entry name" value="ZF_RING_1"/>
    <property type="match status" value="1"/>
</dbReference>
<dbReference type="InterPro" id="IPR027370">
    <property type="entry name" value="Znf-RING_euk"/>
</dbReference>
<evidence type="ECO:0000256" key="2">
    <source>
        <dbReference type="ARBA" id="ARBA00022771"/>
    </source>
</evidence>
<evidence type="ECO:0000256" key="1">
    <source>
        <dbReference type="ARBA" id="ARBA00022723"/>
    </source>
</evidence>
<feature type="domain" description="B box-type" evidence="6">
    <location>
        <begin position="91"/>
        <end position="132"/>
    </location>
</feature>
<dbReference type="Gene3D" id="2.60.120.920">
    <property type="match status" value="1"/>
</dbReference>
<name>A0A8C6VFL4_NAJNA</name>
<dbReference type="Gene3D" id="3.30.40.10">
    <property type="entry name" value="Zinc/RING finger domain, C3HC4 (zinc finger)"/>
    <property type="match status" value="1"/>
</dbReference>
<accession>A0A8C6VFL4</accession>
<dbReference type="SUPFAM" id="SSF49899">
    <property type="entry name" value="Concanavalin A-like lectins/glucanases"/>
    <property type="match status" value="1"/>
</dbReference>
<dbReference type="SUPFAM" id="SSF57845">
    <property type="entry name" value="B-box zinc-binding domain"/>
    <property type="match status" value="1"/>
</dbReference>
<evidence type="ECO:0000256" key="4">
    <source>
        <dbReference type="PROSITE-ProRule" id="PRU00024"/>
    </source>
</evidence>
<dbReference type="Pfam" id="PF13445">
    <property type="entry name" value="zf-RING_UBOX"/>
    <property type="match status" value="1"/>
</dbReference>
<evidence type="ECO:0000256" key="3">
    <source>
        <dbReference type="ARBA" id="ARBA00022833"/>
    </source>
</evidence>
<proteinExistence type="predicted"/>
<reference evidence="8" key="2">
    <citation type="submission" date="2025-09" db="UniProtKB">
        <authorList>
            <consortium name="Ensembl"/>
        </authorList>
    </citation>
    <scope>IDENTIFICATION</scope>
</reference>
<dbReference type="InterPro" id="IPR013320">
    <property type="entry name" value="ConA-like_dom_sf"/>
</dbReference>
<dbReference type="PROSITE" id="PS50089">
    <property type="entry name" value="ZF_RING_2"/>
    <property type="match status" value="1"/>
</dbReference>
<keyword evidence="2 4" id="KW-0863">Zinc-finger</keyword>
<keyword evidence="3" id="KW-0862">Zinc</keyword>
<dbReference type="SMART" id="SM00336">
    <property type="entry name" value="BBOX"/>
    <property type="match status" value="1"/>
</dbReference>
<dbReference type="PROSITE" id="PS50119">
    <property type="entry name" value="ZF_BBOX"/>
    <property type="match status" value="1"/>
</dbReference>
<feature type="domain" description="RING-type" evidence="5">
    <location>
        <begin position="18"/>
        <end position="60"/>
    </location>
</feature>
<dbReference type="OMA" id="GCHEARF"/>
<dbReference type="InterPro" id="IPR003877">
    <property type="entry name" value="SPRY_dom"/>
</dbReference>
<dbReference type="GeneTree" id="ENSGT01030000234669"/>
<keyword evidence="1" id="KW-0479">Metal-binding</keyword>
<evidence type="ECO:0000313" key="9">
    <source>
        <dbReference type="Proteomes" id="UP000694559"/>
    </source>
</evidence>